<feature type="compositionally biased region" description="Polar residues" evidence="1">
    <location>
        <begin position="235"/>
        <end position="246"/>
    </location>
</feature>
<feature type="region of interest" description="Disordered" evidence="1">
    <location>
        <begin position="379"/>
        <end position="406"/>
    </location>
</feature>
<gene>
    <name evidence="2" type="ORF">WN55_06916</name>
</gene>
<feature type="compositionally biased region" description="Polar residues" evidence="1">
    <location>
        <begin position="384"/>
        <end position="399"/>
    </location>
</feature>
<feature type="region of interest" description="Disordered" evidence="1">
    <location>
        <begin position="235"/>
        <end position="262"/>
    </location>
</feature>
<dbReference type="PANTHER" id="PTHR13475:SF3">
    <property type="entry name" value="NEUGRIN"/>
    <property type="match status" value="1"/>
</dbReference>
<name>A0A154PRB7_DUFNO</name>
<dbReference type="AlphaFoldDB" id="A0A154PRB7"/>
<evidence type="ECO:0000313" key="2">
    <source>
        <dbReference type="EMBL" id="KZC14456.1"/>
    </source>
</evidence>
<dbReference type="Proteomes" id="UP000076502">
    <property type="component" value="Unassembled WGS sequence"/>
</dbReference>
<protein>
    <submittedName>
        <fullName evidence="2">Neugrin</fullName>
    </submittedName>
</protein>
<dbReference type="EMBL" id="KQ435078">
    <property type="protein sequence ID" value="KZC14456.1"/>
    <property type="molecule type" value="Genomic_DNA"/>
</dbReference>
<accession>A0A154PRB7</accession>
<dbReference type="PANTHER" id="PTHR13475">
    <property type="entry name" value="NEUGRIN"/>
    <property type="match status" value="1"/>
</dbReference>
<dbReference type="GO" id="GO:0005634">
    <property type="term" value="C:nucleus"/>
    <property type="evidence" value="ECO:0007669"/>
    <property type="project" value="TreeGrafter"/>
</dbReference>
<dbReference type="InterPro" id="IPR010487">
    <property type="entry name" value="NGRN/Rrg9"/>
</dbReference>
<keyword evidence="3" id="KW-1185">Reference proteome</keyword>
<feature type="compositionally biased region" description="Basic and acidic residues" evidence="1">
    <location>
        <begin position="247"/>
        <end position="262"/>
    </location>
</feature>
<dbReference type="OrthoDB" id="6415470at2759"/>
<evidence type="ECO:0000256" key="1">
    <source>
        <dbReference type="SAM" id="MobiDB-lite"/>
    </source>
</evidence>
<reference evidence="2 3" key="1">
    <citation type="submission" date="2015-07" db="EMBL/GenBank/DDBJ databases">
        <title>The genome of Dufourea novaeangliae.</title>
        <authorList>
            <person name="Pan H."/>
            <person name="Kapheim K."/>
        </authorList>
    </citation>
    <scope>NUCLEOTIDE SEQUENCE [LARGE SCALE GENOMIC DNA]</scope>
    <source>
        <strain evidence="2">0120121106</strain>
        <tissue evidence="2">Whole body</tissue>
    </source>
</reference>
<sequence length="477" mass="55790">MNNIKTLTFYLLRTYATKYRSESAGVRGRIKLEKMTDNDFEDDAEDFNNDDTDVCESDFMNVGESYTIHEREIRKNKEILKKRIVRSKYFKEVEPKFLTFTEQDQIRKLHETNPKEWTPEKLSESFPALAGTIQKVLKANWVPKSVDRIIQYDSKVIENWKDFKAGRLVLNPILQNHLTKFRNRTITLTDREVLSEKFIPPKMEFPKPNSSIFSDIVKNYIEKEQSACDKTLMSSKTDVNGNQTKTDVTDRNDMKHSTVQRNKSDHIENNAQEFIKSENKTTSIDCIKQKLNELYATSPEKGITLLQTNNSSLIKNNAQKLNRDGKKITFNEYMKQELNELYKTSPEEGITLLQTYRKYIESTNSEDVKSNVLKNTTKQENKESNIAPTRTMSNENTPVVSKRETQSEVTVPINTVNNSNIDTFIKERKTDIDVKFEYVKPIRIPRNVWRRGMTYRIKDCYYDDDGQFLYRVPGLRS</sequence>
<evidence type="ECO:0000313" key="3">
    <source>
        <dbReference type="Proteomes" id="UP000076502"/>
    </source>
</evidence>
<dbReference type="Pfam" id="PF06413">
    <property type="entry name" value="Neugrin"/>
    <property type="match status" value="1"/>
</dbReference>
<organism evidence="2 3">
    <name type="scientific">Dufourea novaeangliae</name>
    <name type="common">Sweat bee</name>
    <dbReference type="NCBI Taxonomy" id="178035"/>
    <lineage>
        <taxon>Eukaryota</taxon>
        <taxon>Metazoa</taxon>
        <taxon>Ecdysozoa</taxon>
        <taxon>Arthropoda</taxon>
        <taxon>Hexapoda</taxon>
        <taxon>Insecta</taxon>
        <taxon>Pterygota</taxon>
        <taxon>Neoptera</taxon>
        <taxon>Endopterygota</taxon>
        <taxon>Hymenoptera</taxon>
        <taxon>Apocrita</taxon>
        <taxon>Aculeata</taxon>
        <taxon>Apoidea</taxon>
        <taxon>Anthophila</taxon>
        <taxon>Halictidae</taxon>
        <taxon>Rophitinae</taxon>
        <taxon>Dufourea</taxon>
    </lineage>
</organism>
<proteinExistence type="predicted"/>